<sequence>MKKALYLLTFMSIFAFTANAQNQKHHTAQGAGPMPQGSKQINLGLGFSNYGMPIYGGMDFGVGSDITIGFELGYQQHTEHYWKHRAFSAAAIGNYHFNRILNIPNNWDFYAGLSIGYISWSHSWDHDGHHNEWDGDDYNSGLGLGLQVGGRYYFNNNWGINLEFNGGNRISGGRVGVSYKF</sequence>
<dbReference type="Gene3D" id="2.40.160.20">
    <property type="match status" value="1"/>
</dbReference>
<feature type="chain" id="PRO_5046450619" description="Outer membrane protein beta-barrel domain-containing protein" evidence="1">
    <location>
        <begin position="21"/>
        <end position="181"/>
    </location>
</feature>
<dbReference type="Proteomes" id="UP001354989">
    <property type="component" value="Chromosome"/>
</dbReference>
<feature type="signal peptide" evidence="1">
    <location>
        <begin position="1"/>
        <end position="20"/>
    </location>
</feature>
<keyword evidence="3" id="KW-1185">Reference proteome</keyword>
<organism evidence="2 3">
    <name type="scientific">Persicobacter psychrovividus</name>
    <dbReference type="NCBI Taxonomy" id="387638"/>
    <lineage>
        <taxon>Bacteria</taxon>
        <taxon>Pseudomonadati</taxon>
        <taxon>Bacteroidota</taxon>
        <taxon>Cytophagia</taxon>
        <taxon>Cytophagales</taxon>
        <taxon>Persicobacteraceae</taxon>
        <taxon>Persicobacter</taxon>
    </lineage>
</organism>
<evidence type="ECO:0008006" key="4">
    <source>
        <dbReference type="Google" id="ProtNLM"/>
    </source>
</evidence>
<evidence type="ECO:0000313" key="3">
    <source>
        <dbReference type="Proteomes" id="UP001354989"/>
    </source>
</evidence>
<protein>
    <recommendedName>
        <fullName evidence="4">Outer membrane protein beta-barrel domain-containing protein</fullName>
    </recommendedName>
</protein>
<dbReference type="RefSeq" id="WP_338397518.1">
    <property type="nucleotide sequence ID" value="NZ_AP025292.1"/>
</dbReference>
<dbReference type="EMBL" id="AP025292">
    <property type="protein sequence ID" value="BDC98145.1"/>
    <property type="molecule type" value="Genomic_DNA"/>
</dbReference>
<gene>
    <name evidence="2" type="ORF">PEPS_04260</name>
</gene>
<dbReference type="SUPFAM" id="SSF56925">
    <property type="entry name" value="OMPA-like"/>
    <property type="match status" value="1"/>
</dbReference>
<keyword evidence="1" id="KW-0732">Signal</keyword>
<dbReference type="InterPro" id="IPR011250">
    <property type="entry name" value="OMP/PagP_B-barrel"/>
</dbReference>
<reference evidence="2 3" key="1">
    <citation type="submission" date="2021-12" db="EMBL/GenBank/DDBJ databases">
        <title>Genome sequencing of bacteria with rrn-lacking chromosome and rrn-plasmid.</title>
        <authorList>
            <person name="Anda M."/>
            <person name="Iwasaki W."/>
        </authorList>
    </citation>
    <scope>NUCLEOTIDE SEQUENCE [LARGE SCALE GENOMIC DNA]</scope>
    <source>
        <strain evidence="2 3">NBRC 101262</strain>
    </source>
</reference>
<evidence type="ECO:0000313" key="2">
    <source>
        <dbReference type="EMBL" id="BDC98145.1"/>
    </source>
</evidence>
<proteinExistence type="predicted"/>
<name>A0ABM7VB50_9BACT</name>
<evidence type="ECO:0000256" key="1">
    <source>
        <dbReference type="SAM" id="SignalP"/>
    </source>
</evidence>
<accession>A0ABM7VB50</accession>